<accession>A0A2P5B0B6</accession>
<keyword evidence="2" id="KW-0611">Plant defense</keyword>
<evidence type="ECO:0000313" key="4">
    <source>
        <dbReference type="Proteomes" id="UP000237105"/>
    </source>
</evidence>
<dbReference type="AlphaFoldDB" id="A0A2P5B0B6"/>
<dbReference type="STRING" id="3476.A0A2P5B0B6"/>
<protein>
    <submittedName>
        <fullName evidence="3">NB-ARC domain containing protein</fullName>
    </submittedName>
</protein>
<dbReference type="Gene3D" id="1.10.8.430">
    <property type="entry name" value="Helical domain of apoptotic protease-activating factors"/>
    <property type="match status" value="1"/>
</dbReference>
<dbReference type="GO" id="GO:0005524">
    <property type="term" value="F:ATP binding"/>
    <property type="evidence" value="ECO:0007669"/>
    <property type="project" value="UniProtKB-KW"/>
</dbReference>
<dbReference type="Proteomes" id="UP000237105">
    <property type="component" value="Unassembled WGS sequence"/>
</dbReference>
<dbReference type="OrthoDB" id="1898799at2759"/>
<dbReference type="GO" id="GO:0006952">
    <property type="term" value="P:defense response"/>
    <property type="evidence" value="ECO:0007669"/>
    <property type="project" value="UniProtKB-KW"/>
</dbReference>
<dbReference type="InterPro" id="IPR027417">
    <property type="entry name" value="P-loop_NTPase"/>
</dbReference>
<dbReference type="PANTHER" id="PTHR33463">
    <property type="entry name" value="NB-ARC DOMAIN-CONTAINING PROTEIN-RELATED"/>
    <property type="match status" value="1"/>
</dbReference>
<name>A0A2P5B0B6_PARAD</name>
<dbReference type="InterPro" id="IPR042197">
    <property type="entry name" value="Apaf_helical"/>
</dbReference>
<organism evidence="3 4">
    <name type="scientific">Parasponia andersonii</name>
    <name type="common">Sponia andersonii</name>
    <dbReference type="NCBI Taxonomy" id="3476"/>
    <lineage>
        <taxon>Eukaryota</taxon>
        <taxon>Viridiplantae</taxon>
        <taxon>Streptophyta</taxon>
        <taxon>Embryophyta</taxon>
        <taxon>Tracheophyta</taxon>
        <taxon>Spermatophyta</taxon>
        <taxon>Magnoliopsida</taxon>
        <taxon>eudicotyledons</taxon>
        <taxon>Gunneridae</taxon>
        <taxon>Pentapetalae</taxon>
        <taxon>rosids</taxon>
        <taxon>fabids</taxon>
        <taxon>Rosales</taxon>
        <taxon>Cannabaceae</taxon>
        <taxon>Parasponia</taxon>
    </lineage>
</organism>
<reference evidence="4" key="1">
    <citation type="submission" date="2016-06" db="EMBL/GenBank/DDBJ databases">
        <title>Parallel loss of symbiosis genes in relatives of nitrogen-fixing non-legume Parasponia.</title>
        <authorList>
            <person name="Van Velzen R."/>
            <person name="Holmer R."/>
            <person name="Bu F."/>
            <person name="Rutten L."/>
            <person name="Van Zeijl A."/>
            <person name="Liu W."/>
            <person name="Santuari L."/>
            <person name="Cao Q."/>
            <person name="Sharma T."/>
            <person name="Shen D."/>
            <person name="Roswanjaya Y."/>
            <person name="Wardhani T."/>
            <person name="Kalhor M.S."/>
            <person name="Jansen J."/>
            <person name="Van den Hoogen J."/>
            <person name="Gungor B."/>
            <person name="Hartog M."/>
            <person name="Hontelez J."/>
            <person name="Verver J."/>
            <person name="Yang W.-C."/>
            <person name="Schijlen E."/>
            <person name="Repin R."/>
            <person name="Schilthuizen M."/>
            <person name="Schranz E."/>
            <person name="Heidstra R."/>
            <person name="Miyata K."/>
            <person name="Fedorova E."/>
            <person name="Kohlen W."/>
            <person name="Bisseling T."/>
            <person name="Smit S."/>
            <person name="Geurts R."/>
        </authorList>
    </citation>
    <scope>NUCLEOTIDE SEQUENCE [LARGE SCALE GENOMIC DNA]</scope>
    <source>
        <strain evidence="4">cv. WU1-14</strain>
    </source>
</reference>
<evidence type="ECO:0000256" key="1">
    <source>
        <dbReference type="ARBA" id="ARBA00022741"/>
    </source>
</evidence>
<dbReference type="GO" id="GO:0043531">
    <property type="term" value="F:ADP binding"/>
    <property type="evidence" value="ECO:0007669"/>
    <property type="project" value="InterPro"/>
</dbReference>
<proteinExistence type="predicted"/>
<comment type="caution">
    <text evidence="3">The sequence shown here is derived from an EMBL/GenBank/DDBJ whole genome shotgun (WGS) entry which is preliminary data.</text>
</comment>
<sequence length="134" mass="15040">MDIKVKFIVGALHETGAREMFIEFVGDLGIKPRYKNLLIDVVNECGSLPLVIKIVACALKDRSKDRWETALNELRYSAPENIADISRSLYQSLKMSYDSLESEEQKSLLLLCGIFPKDTLINADELLVYSVGQG</sequence>
<dbReference type="SUPFAM" id="SSF52540">
    <property type="entry name" value="P-loop containing nucleoside triphosphate hydrolases"/>
    <property type="match status" value="1"/>
</dbReference>
<evidence type="ECO:0000256" key="2">
    <source>
        <dbReference type="ARBA" id="ARBA00022821"/>
    </source>
</evidence>
<dbReference type="PANTHER" id="PTHR33463:SF198">
    <property type="entry name" value="RPP4C3"/>
    <property type="match status" value="1"/>
</dbReference>
<gene>
    <name evidence="3" type="ORF">PanWU01x14_283740</name>
</gene>
<dbReference type="InterPro" id="IPR050905">
    <property type="entry name" value="Plant_NBS-LRR"/>
</dbReference>
<keyword evidence="4" id="KW-1185">Reference proteome</keyword>
<evidence type="ECO:0000313" key="3">
    <source>
        <dbReference type="EMBL" id="PON42196.1"/>
    </source>
</evidence>
<keyword evidence="1" id="KW-0547">Nucleotide-binding</keyword>
<dbReference type="EMBL" id="JXTB01000397">
    <property type="protein sequence ID" value="PON42196.1"/>
    <property type="molecule type" value="Genomic_DNA"/>
</dbReference>